<evidence type="ECO:0000256" key="5">
    <source>
        <dbReference type="ARBA" id="ARBA00023015"/>
    </source>
</evidence>
<dbReference type="AlphaFoldDB" id="A0A397I1Z1"/>
<keyword evidence="4" id="KW-0862">Zinc</keyword>
<dbReference type="InterPro" id="IPR051061">
    <property type="entry name" value="Zinc_finger_trans_reg"/>
</dbReference>
<accession>A0A397I1Z1</accession>
<evidence type="ECO:0000256" key="8">
    <source>
        <dbReference type="PROSITE-ProRule" id="PRU00042"/>
    </source>
</evidence>
<comment type="subcellular location">
    <subcellularLocation>
        <location evidence="1">Nucleus</location>
    </subcellularLocation>
</comment>
<dbReference type="STRING" id="1348612.A0A397I1Z1"/>
<dbReference type="GO" id="GO:0003677">
    <property type="term" value="F:DNA binding"/>
    <property type="evidence" value="ECO:0007669"/>
    <property type="project" value="InterPro"/>
</dbReference>
<evidence type="ECO:0000256" key="3">
    <source>
        <dbReference type="ARBA" id="ARBA00022771"/>
    </source>
</evidence>
<evidence type="ECO:0000256" key="9">
    <source>
        <dbReference type="SAM" id="MobiDB-lite"/>
    </source>
</evidence>
<reference evidence="11 12" key="1">
    <citation type="submission" date="2018-08" db="EMBL/GenBank/DDBJ databases">
        <title>Genome and evolution of the arbuscular mycorrhizal fungus Diversispora epigaea (formerly Glomus versiforme) and its bacterial endosymbionts.</title>
        <authorList>
            <person name="Sun X."/>
            <person name="Fei Z."/>
            <person name="Harrison M."/>
        </authorList>
    </citation>
    <scope>NUCLEOTIDE SEQUENCE [LARGE SCALE GENOMIC DNA]</scope>
    <source>
        <strain evidence="11 12">IT104</strain>
    </source>
</reference>
<feature type="domain" description="C2H2-type" evidence="10">
    <location>
        <begin position="100"/>
        <end position="127"/>
    </location>
</feature>
<dbReference type="PRINTS" id="PR00929">
    <property type="entry name" value="ATHOOK"/>
</dbReference>
<dbReference type="SUPFAM" id="SSF57667">
    <property type="entry name" value="beta-beta-alpha zinc fingers"/>
    <property type="match status" value="2"/>
</dbReference>
<gene>
    <name evidence="11" type="ORF">Glove_296g19</name>
</gene>
<evidence type="ECO:0000313" key="12">
    <source>
        <dbReference type="Proteomes" id="UP000266861"/>
    </source>
</evidence>
<keyword evidence="3 8" id="KW-0863">Zinc-finger</keyword>
<evidence type="ECO:0000259" key="10">
    <source>
        <dbReference type="PROSITE" id="PS50157"/>
    </source>
</evidence>
<dbReference type="GO" id="GO:0005634">
    <property type="term" value="C:nucleus"/>
    <property type="evidence" value="ECO:0007669"/>
    <property type="project" value="UniProtKB-SubCell"/>
</dbReference>
<feature type="compositionally biased region" description="Basic and acidic residues" evidence="9">
    <location>
        <begin position="435"/>
        <end position="445"/>
    </location>
</feature>
<dbReference type="OrthoDB" id="8117402at2759"/>
<dbReference type="Proteomes" id="UP000266861">
    <property type="component" value="Unassembled WGS sequence"/>
</dbReference>
<sequence>MTTMVTPLNNQEVVTQYNNESSTQEITRVTLSSIHKVEGNKELDVTPVIPIMHTDYRLTVENVNSSKVFDVPTIPTHNLEKNSNHDISQEVLNNPNGNEYKCPKCNRLFSRKFNMQSHLATHDSERIRPFTCEYPSCGLSFTRKHDLKRHIIGVHEDQKEFGCPYCDKTFARKDAFKRHTLKCALNDSDKTDDDDNGEGSSSNPLKNKIHTRTVSHGITRRTYESTEIGENRVHTRSVSRGIMKRIIDEDSDDSTDEGLAYVTTSRRGRPPKRQLDSPDNDESNSNTTEIKAKRGRPRKIVSPEEESKKESAIPRKRGRPRKDPQDKPVENTVKTGKRGRPRKIIDPDEQKPVSTNGRGRPRKIPKIDEELTSTPIISRGRGRPRREPEDNTDENSNGIKITTNKRGRPRKTPKIEDIQRDPNEPIIVRKRGRPRKDPQSDEKLIKIKSNKRGRPRKNQVNESESQSLIFNNDDSDGAEIDELIDELI</sequence>
<evidence type="ECO:0000256" key="4">
    <source>
        <dbReference type="ARBA" id="ARBA00022833"/>
    </source>
</evidence>
<feature type="compositionally biased region" description="Basic and acidic residues" evidence="9">
    <location>
        <begin position="301"/>
        <end position="313"/>
    </location>
</feature>
<dbReference type="Pfam" id="PF02178">
    <property type="entry name" value="AT_hook"/>
    <property type="match status" value="9"/>
</dbReference>
<dbReference type="InterPro" id="IPR013087">
    <property type="entry name" value="Znf_C2H2_type"/>
</dbReference>
<keyword evidence="7" id="KW-0539">Nucleus</keyword>
<feature type="domain" description="C2H2-type" evidence="10">
    <location>
        <begin position="161"/>
        <end position="191"/>
    </location>
</feature>
<comment type="caution">
    <text evidence="11">The sequence shown here is derived from an EMBL/GenBank/DDBJ whole genome shotgun (WGS) entry which is preliminary data.</text>
</comment>
<name>A0A397I1Z1_9GLOM</name>
<dbReference type="PROSITE" id="PS00028">
    <property type="entry name" value="ZINC_FINGER_C2H2_1"/>
    <property type="match status" value="2"/>
</dbReference>
<dbReference type="InterPro" id="IPR017956">
    <property type="entry name" value="AT_hook_DNA-bd_motif"/>
</dbReference>
<dbReference type="PANTHER" id="PTHR46179">
    <property type="entry name" value="ZINC FINGER PROTEIN"/>
    <property type="match status" value="1"/>
</dbReference>
<feature type="region of interest" description="Disordered" evidence="9">
    <location>
        <begin position="249"/>
        <end position="477"/>
    </location>
</feature>
<protein>
    <recommendedName>
        <fullName evidence="10">C2H2-type domain-containing protein</fullName>
    </recommendedName>
</protein>
<dbReference type="PROSITE" id="PS50157">
    <property type="entry name" value="ZINC_FINGER_C2H2_2"/>
    <property type="match status" value="3"/>
</dbReference>
<organism evidence="11 12">
    <name type="scientific">Diversispora epigaea</name>
    <dbReference type="NCBI Taxonomy" id="1348612"/>
    <lineage>
        <taxon>Eukaryota</taxon>
        <taxon>Fungi</taxon>
        <taxon>Fungi incertae sedis</taxon>
        <taxon>Mucoromycota</taxon>
        <taxon>Glomeromycotina</taxon>
        <taxon>Glomeromycetes</taxon>
        <taxon>Diversisporales</taxon>
        <taxon>Diversisporaceae</taxon>
        <taxon>Diversispora</taxon>
    </lineage>
</organism>
<evidence type="ECO:0000256" key="7">
    <source>
        <dbReference type="ARBA" id="ARBA00023242"/>
    </source>
</evidence>
<dbReference type="Gene3D" id="3.30.160.60">
    <property type="entry name" value="Classic Zinc Finger"/>
    <property type="match status" value="3"/>
</dbReference>
<dbReference type="Pfam" id="PF00096">
    <property type="entry name" value="zf-C2H2"/>
    <property type="match status" value="3"/>
</dbReference>
<feature type="compositionally biased region" description="Basic and acidic residues" evidence="9">
    <location>
        <begin position="413"/>
        <end position="423"/>
    </location>
</feature>
<dbReference type="GO" id="GO:0006357">
    <property type="term" value="P:regulation of transcription by RNA polymerase II"/>
    <property type="evidence" value="ECO:0007669"/>
    <property type="project" value="TreeGrafter"/>
</dbReference>
<proteinExistence type="predicted"/>
<dbReference type="EMBL" id="PQFF01000270">
    <property type="protein sequence ID" value="RHZ68258.1"/>
    <property type="molecule type" value="Genomic_DNA"/>
</dbReference>
<feature type="region of interest" description="Disordered" evidence="9">
    <location>
        <begin position="187"/>
        <end position="237"/>
    </location>
</feature>
<evidence type="ECO:0000313" key="11">
    <source>
        <dbReference type="EMBL" id="RHZ68258.1"/>
    </source>
</evidence>
<dbReference type="SMART" id="SM00355">
    <property type="entry name" value="ZnF_C2H2"/>
    <property type="match status" value="3"/>
</dbReference>
<dbReference type="SMART" id="SM00384">
    <property type="entry name" value="AT_hook"/>
    <property type="match status" value="9"/>
</dbReference>
<keyword evidence="5" id="KW-0805">Transcription regulation</keyword>
<feature type="domain" description="C2H2-type" evidence="10">
    <location>
        <begin position="130"/>
        <end position="160"/>
    </location>
</feature>
<feature type="compositionally biased region" description="Basic residues" evidence="9">
    <location>
        <begin position="403"/>
        <end position="412"/>
    </location>
</feature>
<dbReference type="InterPro" id="IPR036236">
    <property type="entry name" value="Znf_C2H2_sf"/>
</dbReference>
<keyword evidence="12" id="KW-1185">Reference proteome</keyword>
<evidence type="ECO:0000256" key="1">
    <source>
        <dbReference type="ARBA" id="ARBA00004123"/>
    </source>
</evidence>
<keyword evidence="2" id="KW-0479">Metal-binding</keyword>
<feature type="compositionally biased region" description="Basic and acidic residues" evidence="9">
    <location>
        <begin position="221"/>
        <end position="233"/>
    </location>
</feature>
<evidence type="ECO:0000256" key="2">
    <source>
        <dbReference type="ARBA" id="ARBA00022723"/>
    </source>
</evidence>
<dbReference type="GO" id="GO:0008270">
    <property type="term" value="F:zinc ion binding"/>
    <property type="evidence" value="ECO:0007669"/>
    <property type="project" value="UniProtKB-KW"/>
</dbReference>
<feature type="compositionally biased region" description="Basic residues" evidence="9">
    <location>
        <begin position="446"/>
        <end position="457"/>
    </location>
</feature>
<dbReference type="PANTHER" id="PTHR46179:SF13">
    <property type="entry name" value="C2H2-TYPE DOMAIN-CONTAINING PROTEIN"/>
    <property type="match status" value="1"/>
</dbReference>
<feature type="compositionally biased region" description="Polar residues" evidence="9">
    <location>
        <begin position="458"/>
        <end position="472"/>
    </location>
</feature>
<evidence type="ECO:0000256" key="6">
    <source>
        <dbReference type="ARBA" id="ARBA00023163"/>
    </source>
</evidence>
<keyword evidence="6" id="KW-0804">Transcription</keyword>